<keyword evidence="7" id="KW-0479">Metal-binding</keyword>
<dbReference type="InterPro" id="IPR036866">
    <property type="entry name" value="RibonucZ/Hydroxyglut_hydro"/>
</dbReference>
<evidence type="ECO:0000256" key="3">
    <source>
        <dbReference type="ARBA" id="ARBA00007823"/>
    </source>
</evidence>
<feature type="non-terminal residue" evidence="12">
    <location>
        <position position="754"/>
    </location>
</feature>
<keyword evidence="9" id="KW-0378">Hydrolase</keyword>
<dbReference type="Pfam" id="PF23023">
    <property type="entry name" value="Anti-Pycsar_Apyc1"/>
    <property type="match status" value="1"/>
</dbReference>
<dbReference type="GO" id="GO:0005739">
    <property type="term" value="C:mitochondrion"/>
    <property type="evidence" value="ECO:0007669"/>
    <property type="project" value="TreeGrafter"/>
</dbReference>
<comment type="cofactor">
    <cofactor evidence="2">
        <name>Zn(2+)</name>
        <dbReference type="ChEBI" id="CHEBI:29105"/>
    </cofactor>
</comment>
<dbReference type="InterPro" id="IPR027794">
    <property type="entry name" value="tRNase_Z_dom"/>
</dbReference>
<keyword evidence="13" id="KW-1185">Reference proteome</keyword>
<comment type="catalytic activity">
    <reaction evidence="1">
        <text>Endonucleolytic cleavage of RNA, removing extra 3' nucleotides from tRNA precursor, generating 3' termini of tRNAs. A 3'-hydroxy group is left at the tRNA terminus and a 5'-phosphoryl group is left at the trailer molecule.</text>
        <dbReference type="EC" id="3.1.26.11"/>
    </reaction>
</comment>
<evidence type="ECO:0000256" key="10">
    <source>
        <dbReference type="ARBA" id="ARBA00022833"/>
    </source>
</evidence>
<dbReference type="OMA" id="TLFRDEM"/>
<dbReference type="GO" id="GO:1990180">
    <property type="term" value="P:mitochondrial tRNA 3'-end processing"/>
    <property type="evidence" value="ECO:0007669"/>
    <property type="project" value="TreeGrafter"/>
</dbReference>
<evidence type="ECO:0000256" key="6">
    <source>
        <dbReference type="ARBA" id="ARBA00022722"/>
    </source>
</evidence>
<dbReference type="SUPFAM" id="SSF56281">
    <property type="entry name" value="Metallo-hydrolase/oxidoreductase"/>
    <property type="match status" value="2"/>
</dbReference>
<gene>
    <name evidence="12" type="ORF">X975_24227</name>
</gene>
<reference evidence="12 13" key="1">
    <citation type="submission" date="2013-11" db="EMBL/GenBank/DDBJ databases">
        <title>Genome sequencing of Stegodyphus mimosarum.</title>
        <authorList>
            <person name="Bechsgaard J."/>
        </authorList>
    </citation>
    <scope>NUCLEOTIDE SEQUENCE [LARGE SCALE GENOMIC DNA]</scope>
</reference>
<keyword evidence="10" id="KW-0862">Zinc</keyword>
<dbReference type="STRING" id="407821.A0A087UG53"/>
<dbReference type="Proteomes" id="UP000054359">
    <property type="component" value="Unassembled WGS sequence"/>
</dbReference>
<keyword evidence="6" id="KW-0540">Nuclease</keyword>
<dbReference type="PANTHER" id="PTHR12553">
    <property type="entry name" value="ZINC PHOSPHODIESTERASE ELAC PROTEIN 2"/>
    <property type="match status" value="1"/>
</dbReference>
<feature type="domain" description="tRNase Z endonuclease" evidence="11">
    <location>
        <begin position="78"/>
        <end position="125"/>
    </location>
</feature>
<dbReference type="EMBL" id="KK119661">
    <property type="protein sequence ID" value="KFM76342.1"/>
    <property type="molecule type" value="Genomic_DNA"/>
</dbReference>
<dbReference type="Pfam" id="PF13691">
    <property type="entry name" value="Lactamase_B_4"/>
    <property type="match status" value="1"/>
</dbReference>
<evidence type="ECO:0000313" key="13">
    <source>
        <dbReference type="Proteomes" id="UP000054359"/>
    </source>
</evidence>
<accession>A0A087UG53</accession>
<organism evidence="12 13">
    <name type="scientific">Stegodyphus mimosarum</name>
    <name type="common">African social velvet spider</name>
    <dbReference type="NCBI Taxonomy" id="407821"/>
    <lineage>
        <taxon>Eukaryota</taxon>
        <taxon>Metazoa</taxon>
        <taxon>Ecdysozoa</taxon>
        <taxon>Arthropoda</taxon>
        <taxon>Chelicerata</taxon>
        <taxon>Arachnida</taxon>
        <taxon>Araneae</taxon>
        <taxon>Araneomorphae</taxon>
        <taxon>Entelegynae</taxon>
        <taxon>Eresoidea</taxon>
        <taxon>Eresidae</taxon>
        <taxon>Stegodyphus</taxon>
    </lineage>
</organism>
<dbReference type="GO" id="GO:0046872">
    <property type="term" value="F:metal ion binding"/>
    <property type="evidence" value="ECO:0007669"/>
    <property type="project" value="UniProtKB-KW"/>
</dbReference>
<dbReference type="InterPro" id="IPR047151">
    <property type="entry name" value="RNZ2-like"/>
</dbReference>
<keyword evidence="8" id="KW-0255">Endonuclease</keyword>
<proteinExistence type="inferred from homology"/>
<dbReference type="Gene3D" id="3.60.15.10">
    <property type="entry name" value="Ribonuclease Z/Hydroxyacylglutathione hydrolase-like"/>
    <property type="match status" value="2"/>
</dbReference>
<evidence type="ECO:0000313" key="12">
    <source>
        <dbReference type="EMBL" id="KFM76342.1"/>
    </source>
</evidence>
<dbReference type="GO" id="GO:0042781">
    <property type="term" value="F:3'-tRNA processing endoribonuclease activity"/>
    <property type="evidence" value="ECO:0007669"/>
    <property type="project" value="UniProtKB-EC"/>
</dbReference>
<sequence>MISQFVLFPRCLISWKRFKLSLVQVKLFSETSQPDIKENFNPFKKKFVSKNLYVNESRVANRVCLTVIGNGAYGQPRCVGLFTDLKGYLFNCGEGVGRLCREYDINISQIKHIFITERKWENLSGLSDIIITNETFGVRKMYMHGPPGIEYFSNLLTASITSLQLVKKPVTDNSYIDHSVKIEYVPVKKLKNPVGSKNRHQEDENAVSFSYICNIFEKQGELLLEECIKYGVPVGPDLLKLKKGEDVTLPCGKVVYASDVHSAAQPGTTFLVVDCPSEEYLDAFVNEEKFHKCQLPHDGADGISAVFHFSPVDVIKMKKYEEWINRFHQNTYHFLLNSYNPSMSSAALHQTQNVLHLLHPEIFGLIQEVEKPTPVCSYLHRKIMQPPPFLQYYFRPAEKLCWSNTVSLNQENCIESAKSIPGFEEELEILKNKLKCIPRSNENTYPEVLFLGTGSATSTAYRNVSCILININSHDSILLDCGEGTFTQLVRYFGQVGANDVLRRISCIFISHRHTDHYLGLFQILKARTEAFAIDGKYPQPLNLILPYAINDSLKKFAVIFESFGRNIRTFFCRHMMNEKGKESKLNKFLGDLKLQTVLVEHCSDAYGIVLEYGSKWKIVYSGDTAPCQKLINAGMDCTLLIHEATIEDNLLYEANMKKHSTPQQVIDISEKMNAQYTIMTHFSKRYLAVPVLQEYDKRHVGYAFDFMKVHLHDLPLLPLFVPAMKSLFQEQLHSHLEKSTPVATLENALFKSR</sequence>
<evidence type="ECO:0000256" key="1">
    <source>
        <dbReference type="ARBA" id="ARBA00000402"/>
    </source>
</evidence>
<evidence type="ECO:0000256" key="8">
    <source>
        <dbReference type="ARBA" id="ARBA00022759"/>
    </source>
</evidence>
<evidence type="ECO:0000256" key="9">
    <source>
        <dbReference type="ARBA" id="ARBA00022801"/>
    </source>
</evidence>
<dbReference type="OrthoDB" id="527344at2759"/>
<dbReference type="AlphaFoldDB" id="A0A087UG53"/>
<evidence type="ECO:0000256" key="5">
    <source>
        <dbReference type="ARBA" id="ARBA00022694"/>
    </source>
</evidence>
<dbReference type="CDD" id="cd07718">
    <property type="entry name" value="RNaseZ_ELAC1_ELAC2-C-term-like_MBL-fold"/>
    <property type="match status" value="1"/>
</dbReference>
<evidence type="ECO:0000256" key="7">
    <source>
        <dbReference type="ARBA" id="ARBA00022723"/>
    </source>
</evidence>
<dbReference type="EC" id="3.1.26.11" evidence="4"/>
<evidence type="ECO:0000256" key="2">
    <source>
        <dbReference type="ARBA" id="ARBA00001947"/>
    </source>
</evidence>
<evidence type="ECO:0000259" key="11">
    <source>
        <dbReference type="Pfam" id="PF13691"/>
    </source>
</evidence>
<keyword evidence="5" id="KW-0819">tRNA processing</keyword>
<name>A0A087UG53_STEMI</name>
<protein>
    <recommendedName>
        <fullName evidence="4">ribonuclease Z</fullName>
        <ecNumber evidence="4">3.1.26.11</ecNumber>
    </recommendedName>
</protein>
<evidence type="ECO:0000256" key="4">
    <source>
        <dbReference type="ARBA" id="ARBA00012477"/>
    </source>
</evidence>
<comment type="similarity">
    <text evidence="3">Belongs to the RNase Z family.</text>
</comment>
<dbReference type="PANTHER" id="PTHR12553:SF49">
    <property type="entry name" value="ZINC PHOSPHODIESTERASE ELAC PROTEIN 2"/>
    <property type="match status" value="1"/>
</dbReference>